<gene>
    <name evidence="1" type="ORF">HCA69_02525</name>
</gene>
<name>A0A7X0Y249_9LIST</name>
<accession>A0A7X0Y249</accession>
<dbReference type="AlphaFoldDB" id="A0A7X0Y249"/>
<evidence type="ECO:0000313" key="1">
    <source>
        <dbReference type="EMBL" id="MBC1935224.1"/>
    </source>
</evidence>
<dbReference type="RefSeq" id="WP_185525405.1">
    <property type="nucleotide sequence ID" value="NZ_JAARWN010000001.1"/>
</dbReference>
<sequence>MKTIQSNYKEASNLVVEACKACQTSQDRTTMVGLVLNDEDTTVAFEGDGAALLEAYKRLTRELVAMFANSIPVEEVIDKVQESGALGVIDGVIKHGQRAKKGDVNK</sequence>
<dbReference type="EMBL" id="JAARWN010000001">
    <property type="protein sequence ID" value="MBC1935224.1"/>
    <property type="molecule type" value="Genomic_DNA"/>
</dbReference>
<protein>
    <submittedName>
        <fullName evidence="1">Uncharacterized protein</fullName>
    </submittedName>
</protein>
<reference evidence="1 2" key="1">
    <citation type="submission" date="2020-03" db="EMBL/GenBank/DDBJ databases">
        <title>Soil Listeria distribution.</title>
        <authorList>
            <person name="Liao J."/>
            <person name="Wiedmann M."/>
        </authorList>
    </citation>
    <scope>NUCLEOTIDE SEQUENCE [LARGE SCALE GENOMIC DNA]</scope>
    <source>
        <strain evidence="1 2">FSL L7-0741</strain>
    </source>
</reference>
<proteinExistence type="predicted"/>
<dbReference type="Proteomes" id="UP000535908">
    <property type="component" value="Unassembled WGS sequence"/>
</dbReference>
<evidence type="ECO:0000313" key="2">
    <source>
        <dbReference type="Proteomes" id="UP000535908"/>
    </source>
</evidence>
<organism evidence="1 2">
    <name type="scientific">Listeria grandensis</name>
    <dbReference type="NCBI Taxonomy" id="1494963"/>
    <lineage>
        <taxon>Bacteria</taxon>
        <taxon>Bacillati</taxon>
        <taxon>Bacillota</taxon>
        <taxon>Bacilli</taxon>
        <taxon>Bacillales</taxon>
        <taxon>Listeriaceae</taxon>
        <taxon>Listeria</taxon>
    </lineage>
</organism>
<comment type="caution">
    <text evidence="1">The sequence shown here is derived from an EMBL/GenBank/DDBJ whole genome shotgun (WGS) entry which is preliminary data.</text>
</comment>